<dbReference type="PANTHER" id="PTHR14237:SF19">
    <property type="entry name" value="MITOCHONDRIAL AMIDOXIME REDUCING COMPONENT 1"/>
    <property type="match status" value="1"/>
</dbReference>
<sequence length="269" mass="29241">MNGTSGPVVVSAHLYPIKSCAGTVVDALAADALGPVPDRRFMLVDRDGVFLSQRELPKLARIEPEVRADSLRVRASGTNDTLDVPLAPEGERTVVRLWRDLVEVVCVSEEADGWFSECLGFPCRLVYLPEGSVRPVDPDYARPGDRVTLADGFPFLAVGEASLTELNSRLEEPLPMDRFRPNLVLGGTEAFEEDGWKRVRIGELEFRVVKPCSRCVITTVDQSTGEKTGREPLATLATFRDSPAGVLFGQNLIHSGPGAVRVGDAVEVL</sequence>
<keyword evidence="4" id="KW-1185">Reference proteome</keyword>
<dbReference type="OrthoDB" id="9793178at2"/>
<dbReference type="GO" id="GO:0003824">
    <property type="term" value="F:catalytic activity"/>
    <property type="evidence" value="ECO:0007669"/>
    <property type="project" value="InterPro"/>
</dbReference>
<dbReference type="EMBL" id="JAWXXX010000001">
    <property type="protein sequence ID" value="MDX5893417.1"/>
    <property type="molecule type" value="Genomic_DNA"/>
</dbReference>
<dbReference type="AlphaFoldDB" id="A0A023X1X6"/>
<dbReference type="PROSITE" id="PS51340">
    <property type="entry name" value="MOSC"/>
    <property type="match status" value="1"/>
</dbReference>
<reference evidence="2 4" key="1">
    <citation type="submission" date="2014-03" db="EMBL/GenBank/DDBJ databases">
        <title>Complete genome sequence of the Radio-Resistant Rubrobacter radiotolerans RSPS-4.</title>
        <authorList>
            <person name="Egas C.C."/>
            <person name="Barroso C.C."/>
            <person name="Froufe H.J.C."/>
            <person name="Pacheco J.J."/>
            <person name="Albuquerque L.L."/>
            <person name="da Costa M.M.S."/>
        </authorList>
    </citation>
    <scope>NUCLEOTIDE SEQUENCE [LARGE SCALE GENOMIC DNA]</scope>
    <source>
        <strain evidence="2 4">RSPS-4</strain>
    </source>
</reference>
<dbReference type="SUPFAM" id="SSF50800">
    <property type="entry name" value="PK beta-barrel domain-like"/>
    <property type="match status" value="1"/>
</dbReference>
<dbReference type="Proteomes" id="UP000025229">
    <property type="component" value="Chromosome"/>
</dbReference>
<name>A0A023X1X6_RUBRA</name>
<evidence type="ECO:0000313" key="4">
    <source>
        <dbReference type="Proteomes" id="UP000025229"/>
    </source>
</evidence>
<dbReference type="Proteomes" id="UP001281130">
    <property type="component" value="Unassembled WGS sequence"/>
</dbReference>
<dbReference type="Pfam" id="PF03476">
    <property type="entry name" value="MOSC_N"/>
    <property type="match status" value="1"/>
</dbReference>
<accession>A0A023X1X6</accession>
<dbReference type="InterPro" id="IPR005302">
    <property type="entry name" value="MoCF_Sase_C"/>
</dbReference>
<dbReference type="GO" id="GO:0030170">
    <property type="term" value="F:pyridoxal phosphate binding"/>
    <property type="evidence" value="ECO:0007669"/>
    <property type="project" value="InterPro"/>
</dbReference>
<dbReference type="STRING" id="42256.RradSPS_0722"/>
<dbReference type="RefSeq" id="WP_051589909.1">
    <property type="nucleotide sequence ID" value="NZ_CP007514.1"/>
</dbReference>
<evidence type="ECO:0000313" key="3">
    <source>
        <dbReference type="EMBL" id="MDX5893417.1"/>
    </source>
</evidence>
<evidence type="ECO:0000313" key="2">
    <source>
        <dbReference type="EMBL" id="AHY46005.1"/>
    </source>
</evidence>
<dbReference type="KEGG" id="rrd:RradSPS_0722"/>
<dbReference type="eggNOG" id="COG3217">
    <property type="taxonomic scope" value="Bacteria"/>
</dbReference>
<dbReference type="Pfam" id="PF03473">
    <property type="entry name" value="MOSC"/>
    <property type="match status" value="1"/>
</dbReference>
<evidence type="ECO:0000259" key="1">
    <source>
        <dbReference type="PROSITE" id="PS51340"/>
    </source>
</evidence>
<dbReference type="InterPro" id="IPR005303">
    <property type="entry name" value="MOCOS_middle"/>
</dbReference>
<dbReference type="PANTHER" id="PTHR14237">
    <property type="entry name" value="MOLYBDOPTERIN COFACTOR SULFURASE MOSC"/>
    <property type="match status" value="1"/>
</dbReference>
<protein>
    <submittedName>
        <fullName evidence="3">MOSC domain-containing protein</fullName>
    </submittedName>
    <submittedName>
        <fullName evidence="2">Putative Fe-S protein</fullName>
    </submittedName>
</protein>
<dbReference type="GO" id="GO:0030151">
    <property type="term" value="F:molybdenum ion binding"/>
    <property type="evidence" value="ECO:0007669"/>
    <property type="project" value="InterPro"/>
</dbReference>
<proteinExistence type="predicted"/>
<feature type="domain" description="MOSC" evidence="1">
    <location>
        <begin position="123"/>
        <end position="269"/>
    </location>
</feature>
<dbReference type="SUPFAM" id="SSF141673">
    <property type="entry name" value="MOSC N-terminal domain-like"/>
    <property type="match status" value="1"/>
</dbReference>
<gene>
    <name evidence="2" type="ORF">RradSPS_0722</name>
    <name evidence="3" type="ORF">SIL72_05170</name>
</gene>
<organism evidence="2 4">
    <name type="scientific">Rubrobacter radiotolerans</name>
    <name type="common">Arthrobacter radiotolerans</name>
    <dbReference type="NCBI Taxonomy" id="42256"/>
    <lineage>
        <taxon>Bacteria</taxon>
        <taxon>Bacillati</taxon>
        <taxon>Actinomycetota</taxon>
        <taxon>Rubrobacteria</taxon>
        <taxon>Rubrobacterales</taxon>
        <taxon>Rubrobacteraceae</taxon>
        <taxon>Rubrobacter</taxon>
    </lineage>
</organism>
<reference evidence="3" key="2">
    <citation type="submission" date="2023-11" db="EMBL/GenBank/DDBJ databases">
        <title>MicrobeMod: A computational toolkit for identifying prokaryotic methylation and restriction-modification with nanopore sequencing.</title>
        <authorList>
            <person name="Crits-Christoph A."/>
            <person name="Kang S.C."/>
            <person name="Lee H."/>
            <person name="Ostrov N."/>
        </authorList>
    </citation>
    <scope>NUCLEOTIDE SEQUENCE</scope>
    <source>
        <strain evidence="3">ATCC 51242</strain>
    </source>
</reference>
<dbReference type="PATRIC" id="fig|42256.3.peg.733"/>
<dbReference type="EMBL" id="CP007514">
    <property type="protein sequence ID" value="AHY46005.1"/>
    <property type="molecule type" value="Genomic_DNA"/>
</dbReference>
<dbReference type="InterPro" id="IPR011037">
    <property type="entry name" value="Pyrv_Knase-like_insert_dom_sf"/>
</dbReference>
<dbReference type="HOGENOM" id="CLU_028286_0_1_11"/>